<keyword evidence="9" id="KW-1185">Reference proteome</keyword>
<keyword evidence="4" id="KW-0808">Transferase</keyword>
<feature type="domain" description="Histidine kinase" evidence="7">
    <location>
        <begin position="38"/>
        <end position="141"/>
    </location>
</feature>
<protein>
    <recommendedName>
        <fullName evidence="2">histidine kinase</fullName>
        <ecNumber evidence="2">2.7.13.3</ecNumber>
    </recommendedName>
</protein>
<dbReference type="PRINTS" id="PR00344">
    <property type="entry name" value="BCTRLSENSOR"/>
</dbReference>
<dbReference type="RefSeq" id="WP_112209698.1">
    <property type="nucleotide sequence ID" value="NZ_CP050139.1"/>
</dbReference>
<keyword evidence="3" id="KW-0597">Phosphoprotein</keyword>
<evidence type="ECO:0000256" key="2">
    <source>
        <dbReference type="ARBA" id="ARBA00012438"/>
    </source>
</evidence>
<dbReference type="AlphaFoldDB" id="A0A858JIC9"/>
<reference evidence="8 9" key="1">
    <citation type="submission" date="2020-03" db="EMBL/GenBank/DDBJ databases">
        <title>Isolation of cellulose-producing strains, genome characterization and application of the synthesized cellulose films as an economical and sustainable material for piezoelectric sensor construction.</title>
        <authorList>
            <person name="Mangayil R.K."/>
        </authorList>
    </citation>
    <scope>NUCLEOTIDE SEQUENCE [LARGE SCALE GENOMIC DNA]</scope>
    <source>
        <strain evidence="8 9">ENS 9a1a</strain>
    </source>
</reference>
<dbReference type="InterPro" id="IPR050980">
    <property type="entry name" value="2C_sensor_his_kinase"/>
</dbReference>
<dbReference type="InterPro" id="IPR003594">
    <property type="entry name" value="HATPase_dom"/>
</dbReference>
<comment type="catalytic activity">
    <reaction evidence="1">
        <text>ATP + protein L-histidine = ADP + protein N-phospho-L-histidine.</text>
        <dbReference type="EC" id="2.7.13.3"/>
    </reaction>
</comment>
<evidence type="ECO:0000256" key="5">
    <source>
        <dbReference type="ARBA" id="ARBA00022777"/>
    </source>
</evidence>
<keyword evidence="5" id="KW-0418">Kinase</keyword>
<accession>A0A858JIC9</accession>
<keyword evidence="6" id="KW-0902">Two-component regulatory system</keyword>
<evidence type="ECO:0000256" key="4">
    <source>
        <dbReference type="ARBA" id="ARBA00022679"/>
    </source>
</evidence>
<dbReference type="Proteomes" id="UP000502533">
    <property type="component" value="Chromosome"/>
</dbReference>
<name>A0A858JIC9_9PROT</name>
<evidence type="ECO:0000259" key="7">
    <source>
        <dbReference type="PROSITE" id="PS50109"/>
    </source>
</evidence>
<dbReference type="InterPro" id="IPR004358">
    <property type="entry name" value="Sig_transdc_His_kin-like_C"/>
</dbReference>
<dbReference type="PROSITE" id="PS50109">
    <property type="entry name" value="HIS_KIN"/>
    <property type="match status" value="1"/>
</dbReference>
<dbReference type="PANTHER" id="PTHR44936:SF9">
    <property type="entry name" value="SENSOR PROTEIN CREC"/>
    <property type="match status" value="1"/>
</dbReference>
<dbReference type="GO" id="GO:0000160">
    <property type="term" value="P:phosphorelay signal transduction system"/>
    <property type="evidence" value="ECO:0007669"/>
    <property type="project" value="UniProtKB-KW"/>
</dbReference>
<evidence type="ECO:0000256" key="6">
    <source>
        <dbReference type="ARBA" id="ARBA00023012"/>
    </source>
</evidence>
<gene>
    <name evidence="8" type="ORF">GWK63_15660</name>
</gene>
<dbReference type="EMBL" id="CP050139">
    <property type="protein sequence ID" value="QIP36691.1"/>
    <property type="molecule type" value="Genomic_DNA"/>
</dbReference>
<dbReference type="EC" id="2.7.13.3" evidence="2"/>
<dbReference type="Pfam" id="PF02518">
    <property type="entry name" value="HATPase_c"/>
    <property type="match status" value="1"/>
</dbReference>
<dbReference type="SMART" id="SM00387">
    <property type="entry name" value="HATPase_c"/>
    <property type="match status" value="1"/>
</dbReference>
<dbReference type="InterPro" id="IPR036890">
    <property type="entry name" value="HATPase_C_sf"/>
</dbReference>
<evidence type="ECO:0000256" key="3">
    <source>
        <dbReference type="ARBA" id="ARBA00022553"/>
    </source>
</evidence>
<dbReference type="InterPro" id="IPR005467">
    <property type="entry name" value="His_kinase_dom"/>
</dbReference>
<dbReference type="Gene3D" id="3.30.565.10">
    <property type="entry name" value="Histidine kinase-like ATPase, C-terminal domain"/>
    <property type="match status" value="1"/>
</dbReference>
<evidence type="ECO:0000313" key="9">
    <source>
        <dbReference type="Proteomes" id="UP000502533"/>
    </source>
</evidence>
<organism evidence="8 9">
    <name type="scientific">Komagataeibacter rhaeticus</name>
    <dbReference type="NCBI Taxonomy" id="215221"/>
    <lineage>
        <taxon>Bacteria</taxon>
        <taxon>Pseudomonadati</taxon>
        <taxon>Pseudomonadota</taxon>
        <taxon>Alphaproteobacteria</taxon>
        <taxon>Acetobacterales</taxon>
        <taxon>Acetobacteraceae</taxon>
        <taxon>Komagataeibacter</taxon>
    </lineage>
</organism>
<evidence type="ECO:0000256" key="1">
    <source>
        <dbReference type="ARBA" id="ARBA00000085"/>
    </source>
</evidence>
<proteinExistence type="predicted"/>
<dbReference type="GO" id="GO:0004673">
    <property type="term" value="F:protein histidine kinase activity"/>
    <property type="evidence" value="ECO:0007669"/>
    <property type="project" value="UniProtKB-EC"/>
</dbReference>
<dbReference type="KEGG" id="kre:GWK63_15660"/>
<sequence>MWGILKQHLQRVDRDGVESVSFDANGLSQLAKFPPVDLVVIVDNLMDNARKHGARQMKLKARRNRRGRIEIEVSDDGRGMDEDRVDPTKLFDKGYSSTDGGTGLGLFHVRQVLHKMGGDIALDSNRERGRVDFIITLPGEEK</sequence>
<dbReference type="PANTHER" id="PTHR44936">
    <property type="entry name" value="SENSOR PROTEIN CREC"/>
    <property type="match status" value="1"/>
</dbReference>
<dbReference type="GeneID" id="85023601"/>
<dbReference type="SUPFAM" id="SSF55874">
    <property type="entry name" value="ATPase domain of HSP90 chaperone/DNA topoisomerase II/histidine kinase"/>
    <property type="match status" value="1"/>
</dbReference>
<evidence type="ECO:0000313" key="8">
    <source>
        <dbReference type="EMBL" id="QIP36691.1"/>
    </source>
</evidence>